<dbReference type="SUPFAM" id="SSF51419">
    <property type="entry name" value="PLP-binding barrel"/>
    <property type="match status" value="1"/>
</dbReference>
<dbReference type="InterPro" id="IPR029066">
    <property type="entry name" value="PLP-binding_barrel"/>
</dbReference>
<dbReference type="STRING" id="30019.A0A0M5J294"/>
<dbReference type="PANTHER" id="PTHR11482:SF6">
    <property type="entry name" value="ORNITHINE DECARBOXYLASE 1-RELATED"/>
    <property type="match status" value="1"/>
</dbReference>
<comment type="cofactor">
    <cofactor evidence="1 7">
        <name>pyridoxal 5'-phosphate</name>
        <dbReference type="ChEBI" id="CHEBI:597326"/>
    </cofactor>
</comment>
<dbReference type="CDD" id="cd00622">
    <property type="entry name" value="PLPDE_III_ODC"/>
    <property type="match status" value="1"/>
</dbReference>
<accession>A0A0M5J294</accession>
<evidence type="ECO:0000256" key="6">
    <source>
        <dbReference type="ARBA" id="ARBA00037173"/>
    </source>
</evidence>
<organism evidence="11 12">
    <name type="scientific">Drosophila busckii</name>
    <name type="common">Fruit fly</name>
    <dbReference type="NCBI Taxonomy" id="30019"/>
    <lineage>
        <taxon>Eukaryota</taxon>
        <taxon>Metazoa</taxon>
        <taxon>Ecdysozoa</taxon>
        <taxon>Arthropoda</taxon>
        <taxon>Hexapoda</taxon>
        <taxon>Insecta</taxon>
        <taxon>Pterygota</taxon>
        <taxon>Neoptera</taxon>
        <taxon>Endopterygota</taxon>
        <taxon>Diptera</taxon>
        <taxon>Brachycera</taxon>
        <taxon>Muscomorpha</taxon>
        <taxon>Ephydroidea</taxon>
        <taxon>Drosophilidae</taxon>
        <taxon>Drosophila</taxon>
    </lineage>
</organism>
<dbReference type="GO" id="GO:0004586">
    <property type="term" value="F:ornithine decarboxylase activity"/>
    <property type="evidence" value="ECO:0007669"/>
    <property type="project" value="TreeGrafter"/>
</dbReference>
<evidence type="ECO:0000259" key="9">
    <source>
        <dbReference type="Pfam" id="PF00278"/>
    </source>
</evidence>
<gene>
    <name evidence="11" type="ORF">Dbus_chr2Rg297</name>
</gene>
<dbReference type="FunFam" id="3.20.20.10:FF:000005">
    <property type="entry name" value="Ornithine decarboxylase"/>
    <property type="match status" value="1"/>
</dbReference>
<sequence>MKCNADPLVLKTLAALGVGFNCASMRELQTAAELGVDADNIIFAHTCKPLSHLSFAAQQNVLLSTFDNEAELYKIKEHLPQSNLVLRFRCDTALNAKFGCDVATEAKALLSLAAKLQLRVVGTSFHVGAACEEPAAYERAIATAKLLYDEGKSLGFAMPLVNLGGGFPGRKAHYFAPIATAINAALAKYFANEPIEIIAEPGRFFVETADTLICKIMGKRVVRHASGEIQCILYYLNDGNSGSFSMSRDYSNIQHFRANADKLDMFQSILWGPTCMSADKIADNIYLPNLNIGELLVFPEMGAYGLSRATEFNGMPLPKMLYYARQTV</sequence>
<evidence type="ECO:0000259" key="10">
    <source>
        <dbReference type="Pfam" id="PF02784"/>
    </source>
</evidence>
<evidence type="ECO:0000256" key="7">
    <source>
        <dbReference type="PIRSR" id="PIRSR600183-50"/>
    </source>
</evidence>
<dbReference type="InterPro" id="IPR022644">
    <property type="entry name" value="De-COase2_N"/>
</dbReference>
<evidence type="ECO:0000256" key="1">
    <source>
        <dbReference type="ARBA" id="ARBA00001933"/>
    </source>
</evidence>
<dbReference type="OMA" id="SFDCASQ"/>
<dbReference type="InterPro" id="IPR022643">
    <property type="entry name" value="De-COase2_C"/>
</dbReference>
<proteinExistence type="inferred from homology"/>
<keyword evidence="5" id="KW-0456">Lyase</keyword>
<dbReference type="PANTHER" id="PTHR11482">
    <property type="entry name" value="ARGININE/DIAMINOPIMELATE/ORNITHINE DECARBOXYLASE"/>
    <property type="match status" value="1"/>
</dbReference>
<dbReference type="Proteomes" id="UP000494163">
    <property type="component" value="Chromosome 2R"/>
</dbReference>
<dbReference type="SMR" id="A0A0M5J294"/>
<reference evidence="11 12" key="1">
    <citation type="submission" date="2015-08" db="EMBL/GenBank/DDBJ databases">
        <title>Ancestral chromatin configuration constrains chromatin evolution on differentiating sex chromosomes in Drosophila.</title>
        <authorList>
            <person name="Zhou Q."/>
            <person name="Bachtrog D."/>
        </authorList>
    </citation>
    <scope>NUCLEOTIDE SEQUENCE [LARGE SCALE GENOMIC DNA]</scope>
    <source>
        <tissue evidence="11">Whole larvae</tissue>
    </source>
</reference>
<keyword evidence="4" id="KW-0620">Polyamine biosynthesis</keyword>
<evidence type="ECO:0000256" key="3">
    <source>
        <dbReference type="ARBA" id="ARBA00022898"/>
    </source>
</evidence>
<dbReference type="Pfam" id="PF02784">
    <property type="entry name" value="Orn_Arg_deC_N"/>
    <property type="match status" value="1"/>
</dbReference>
<dbReference type="PRINTS" id="PR01182">
    <property type="entry name" value="ORNDCRBXLASE"/>
</dbReference>
<dbReference type="InterPro" id="IPR009006">
    <property type="entry name" value="Ala_racemase/Decarboxylase_C"/>
</dbReference>
<protein>
    <submittedName>
        <fullName evidence="11">Maker17</fullName>
    </submittedName>
</protein>
<dbReference type="Pfam" id="PF00278">
    <property type="entry name" value="Orn_DAP_Arg_deC"/>
    <property type="match status" value="1"/>
</dbReference>
<feature type="domain" description="Orn/DAP/Arg decarboxylase 2 N-terminal" evidence="10">
    <location>
        <begin position="1"/>
        <end position="206"/>
    </location>
</feature>
<feature type="domain" description="Orn/DAP/Arg decarboxylase 2 C-terminal" evidence="9">
    <location>
        <begin position="208"/>
        <end position="302"/>
    </location>
</feature>
<dbReference type="InterPro" id="IPR000183">
    <property type="entry name" value="Orn/DAP/Arg_de-COase"/>
</dbReference>
<evidence type="ECO:0000256" key="5">
    <source>
        <dbReference type="ARBA" id="ARBA00023239"/>
    </source>
</evidence>
<keyword evidence="12" id="KW-1185">Reference proteome</keyword>
<evidence type="ECO:0000313" key="12">
    <source>
        <dbReference type="Proteomes" id="UP000494163"/>
    </source>
</evidence>
<evidence type="ECO:0000256" key="2">
    <source>
        <dbReference type="ARBA" id="ARBA00008872"/>
    </source>
</evidence>
<dbReference type="Gene3D" id="2.40.37.10">
    <property type="entry name" value="Lyase, Ornithine Decarboxylase, Chain A, domain 1"/>
    <property type="match status" value="1"/>
</dbReference>
<feature type="active site" description="Proton donor" evidence="7">
    <location>
        <position position="275"/>
    </location>
</feature>
<dbReference type="GO" id="GO:0033387">
    <property type="term" value="P:putrescine biosynthetic process from arginine, via ornithine"/>
    <property type="evidence" value="ECO:0007669"/>
    <property type="project" value="TreeGrafter"/>
</dbReference>
<keyword evidence="3 7" id="KW-0663">Pyridoxal phosphate</keyword>
<comment type="function">
    <text evidence="6">Catalyzes the first and rate-limiting step of polyamine biosynthesis that converts ornithine into putrescine, which is the precursor for the polyamines, spermidine and spermine. Polyamines are essential for cell proliferation and are implicated in cellular processes, ranging from DNA replication to apoptosis.</text>
</comment>
<name>A0A0M5J294_DROBS</name>
<dbReference type="GO" id="GO:0005737">
    <property type="term" value="C:cytoplasm"/>
    <property type="evidence" value="ECO:0007669"/>
    <property type="project" value="TreeGrafter"/>
</dbReference>
<feature type="modified residue" description="N6-(pyridoxal phosphate)lysine" evidence="7">
    <location>
        <position position="2"/>
    </location>
</feature>
<dbReference type="Gene3D" id="3.20.20.10">
    <property type="entry name" value="Alanine racemase"/>
    <property type="match status" value="1"/>
</dbReference>
<dbReference type="PRINTS" id="PR01179">
    <property type="entry name" value="ODADCRBXLASE"/>
</dbReference>
<dbReference type="SUPFAM" id="SSF50621">
    <property type="entry name" value="Alanine racemase C-terminal domain-like"/>
    <property type="match status" value="1"/>
</dbReference>
<dbReference type="AlphaFoldDB" id="A0A0M5J294"/>
<dbReference type="EMBL" id="CP012524">
    <property type="protein sequence ID" value="ALC40718.1"/>
    <property type="molecule type" value="Genomic_DNA"/>
</dbReference>
<evidence type="ECO:0000256" key="4">
    <source>
        <dbReference type="ARBA" id="ARBA00023115"/>
    </source>
</evidence>
<dbReference type="InterPro" id="IPR002433">
    <property type="entry name" value="Orn_de-COase"/>
</dbReference>
<evidence type="ECO:0000256" key="8">
    <source>
        <dbReference type="RuleBase" id="RU003737"/>
    </source>
</evidence>
<comment type="similarity">
    <text evidence="2 8">Belongs to the Orn/Lys/Arg decarboxylase class-II family.</text>
</comment>
<evidence type="ECO:0000313" key="11">
    <source>
        <dbReference type="EMBL" id="ALC40718.1"/>
    </source>
</evidence>
<dbReference type="OrthoDB" id="5034579at2759"/>